<keyword evidence="5" id="KW-0472">Membrane</keyword>
<dbReference type="InterPro" id="IPR000223">
    <property type="entry name" value="Pept_S26A_signal_pept_1"/>
</dbReference>
<dbReference type="InterPro" id="IPR019758">
    <property type="entry name" value="Pept_S26A_signal_pept_1_CS"/>
</dbReference>
<organism evidence="10">
    <name type="scientific">Rhizophora mucronata</name>
    <name type="common">Asiatic mangrove</name>
    <dbReference type="NCBI Taxonomy" id="61149"/>
    <lineage>
        <taxon>Eukaryota</taxon>
        <taxon>Viridiplantae</taxon>
        <taxon>Streptophyta</taxon>
        <taxon>Embryophyta</taxon>
        <taxon>Tracheophyta</taxon>
        <taxon>Spermatophyta</taxon>
        <taxon>Magnoliopsida</taxon>
        <taxon>eudicotyledons</taxon>
        <taxon>Gunneridae</taxon>
        <taxon>Pentapetalae</taxon>
        <taxon>rosids</taxon>
        <taxon>fabids</taxon>
        <taxon>Malpighiales</taxon>
        <taxon>Rhizophoraceae</taxon>
        <taxon>Rhizophora</taxon>
    </lineage>
</organism>
<evidence type="ECO:0000256" key="2">
    <source>
        <dbReference type="ARBA" id="ARBA00022792"/>
    </source>
</evidence>
<dbReference type="Gene3D" id="2.10.109.10">
    <property type="entry name" value="Umud Fragment, subunit A"/>
    <property type="match status" value="1"/>
</dbReference>
<evidence type="ECO:0000256" key="6">
    <source>
        <dbReference type="ARBA" id="ARBA00038445"/>
    </source>
</evidence>
<dbReference type="GO" id="GO:0006627">
    <property type="term" value="P:protein processing involved in protein targeting to mitochondrion"/>
    <property type="evidence" value="ECO:0007669"/>
    <property type="project" value="TreeGrafter"/>
</dbReference>
<evidence type="ECO:0000256" key="7">
    <source>
        <dbReference type="ARBA" id="ARBA00054895"/>
    </source>
</evidence>
<evidence type="ECO:0000256" key="1">
    <source>
        <dbReference type="ARBA" id="ARBA00004273"/>
    </source>
</evidence>
<keyword evidence="4" id="KW-0496">Mitochondrion</keyword>
<keyword evidence="2" id="KW-0999">Mitochondrion inner membrane</keyword>
<keyword evidence="3" id="KW-0378">Hydrolase</keyword>
<dbReference type="InterPro" id="IPR036286">
    <property type="entry name" value="LexA/Signal_pep-like_sf"/>
</dbReference>
<proteinExistence type="inferred from homology"/>
<dbReference type="GO" id="GO:0042720">
    <property type="term" value="C:mitochondrial inner membrane peptidase complex"/>
    <property type="evidence" value="ECO:0007669"/>
    <property type="project" value="TreeGrafter"/>
</dbReference>
<evidence type="ECO:0000256" key="3">
    <source>
        <dbReference type="ARBA" id="ARBA00022801"/>
    </source>
</evidence>
<dbReference type="GO" id="GO:0004252">
    <property type="term" value="F:serine-type endopeptidase activity"/>
    <property type="evidence" value="ECO:0007669"/>
    <property type="project" value="InterPro"/>
</dbReference>
<dbReference type="FunFam" id="2.10.109.10:FF:000014">
    <property type="entry name" value="Inner membrane protease subunit 1"/>
    <property type="match status" value="1"/>
</dbReference>
<comment type="similarity">
    <text evidence="6">Belongs to the peptidase S26 family. IMP1 subfamily.</text>
</comment>
<dbReference type="EMBL" id="GGEC01016601">
    <property type="protein sequence ID" value="MBW97084.1"/>
    <property type="molecule type" value="Transcribed_RNA"/>
</dbReference>
<evidence type="ECO:0000256" key="8">
    <source>
        <dbReference type="ARBA" id="ARBA00064368"/>
    </source>
</evidence>
<feature type="domain" description="Peptidase S26" evidence="9">
    <location>
        <begin position="66"/>
        <end position="109"/>
    </location>
</feature>
<dbReference type="SUPFAM" id="SSF51306">
    <property type="entry name" value="LexA/Signal peptidase"/>
    <property type="match status" value="1"/>
</dbReference>
<dbReference type="PROSITE" id="PS00761">
    <property type="entry name" value="SPASE_I_3"/>
    <property type="match status" value="1"/>
</dbReference>
<comment type="subunit">
    <text evidence="8">Heterodimer of 2 subunits, IMP1A/B and IMP12.</text>
</comment>
<accession>A0A2P2JUE2</accession>
<dbReference type="GO" id="GO:0006465">
    <property type="term" value="P:signal peptide processing"/>
    <property type="evidence" value="ECO:0007669"/>
    <property type="project" value="InterPro"/>
</dbReference>
<dbReference type="InterPro" id="IPR019533">
    <property type="entry name" value="Peptidase_S26"/>
</dbReference>
<evidence type="ECO:0000259" key="9">
    <source>
        <dbReference type="Pfam" id="PF10502"/>
    </source>
</evidence>
<comment type="function">
    <text evidence="7">Catalyzes the removal of transit peptides required for the targeting of proteins from the mitochondrial matrix, across the inner membrane, into the inter-membrane space.</text>
</comment>
<sequence length="122" mass="13703">MLPTLNLTGDIILAERISHRFGKVGPGDIVLVRSPENPRKIVTKRLMGTEGDSVTFVVDPRKSERCETVVVPKGHIWIQGDHMYNSRDSRDFGPVPYGLLHAKAFWRVWPLKDFGPLGQGEP</sequence>
<evidence type="ECO:0000256" key="5">
    <source>
        <dbReference type="ARBA" id="ARBA00023136"/>
    </source>
</evidence>
<dbReference type="PANTHER" id="PTHR12383">
    <property type="entry name" value="PROTEASE FAMILY S26 MITOCHONDRIAL INNER MEMBRANE PROTEASE-RELATED"/>
    <property type="match status" value="1"/>
</dbReference>
<reference evidence="10" key="1">
    <citation type="submission" date="2018-02" db="EMBL/GenBank/DDBJ databases">
        <title>Rhizophora mucronata_Transcriptome.</title>
        <authorList>
            <person name="Meera S.P."/>
            <person name="Sreeshan A."/>
            <person name="Augustine A."/>
        </authorList>
    </citation>
    <scope>NUCLEOTIDE SEQUENCE</scope>
    <source>
        <tissue evidence="10">Leaf</tissue>
    </source>
</reference>
<dbReference type="AlphaFoldDB" id="A0A2P2JUE2"/>
<dbReference type="Pfam" id="PF10502">
    <property type="entry name" value="Peptidase_S26"/>
    <property type="match status" value="2"/>
</dbReference>
<evidence type="ECO:0000256" key="4">
    <source>
        <dbReference type="ARBA" id="ARBA00023128"/>
    </source>
</evidence>
<dbReference type="CDD" id="cd06530">
    <property type="entry name" value="S26_SPase_I"/>
    <property type="match status" value="1"/>
</dbReference>
<dbReference type="InterPro" id="IPR052064">
    <property type="entry name" value="Mito_IMP1_subunit"/>
</dbReference>
<keyword evidence="10" id="KW-0645">Protease</keyword>
<protein>
    <submittedName>
        <fullName evidence="10">Mitochondrial inner membrane protease subunit 1</fullName>
    </submittedName>
</protein>
<feature type="domain" description="Peptidase S26" evidence="9">
    <location>
        <begin position="1"/>
        <end position="56"/>
    </location>
</feature>
<evidence type="ECO:0000313" key="10">
    <source>
        <dbReference type="EMBL" id="MBW97084.1"/>
    </source>
</evidence>
<name>A0A2P2JUE2_RHIMU</name>
<dbReference type="PRINTS" id="PR00727">
    <property type="entry name" value="LEADERPTASE"/>
</dbReference>
<dbReference type="PANTHER" id="PTHR12383:SF16">
    <property type="entry name" value="MITOCHONDRIAL INNER MEMBRANE PROTEASE SUBUNIT 1"/>
    <property type="match status" value="1"/>
</dbReference>
<comment type="subcellular location">
    <subcellularLocation>
        <location evidence="1">Mitochondrion inner membrane</location>
    </subcellularLocation>
</comment>